<feature type="compositionally biased region" description="Pro residues" evidence="7">
    <location>
        <begin position="540"/>
        <end position="553"/>
    </location>
</feature>
<dbReference type="Gene3D" id="3.30.420.10">
    <property type="entry name" value="Ribonuclease H-like superfamily/Ribonuclease H"/>
    <property type="match status" value="1"/>
</dbReference>
<dbReference type="InterPro" id="IPR036397">
    <property type="entry name" value="RNaseH_sf"/>
</dbReference>
<dbReference type="InterPro" id="IPR043128">
    <property type="entry name" value="Rev_trsase/Diguanyl_cyclase"/>
</dbReference>
<keyword evidence="3" id="KW-0540">Nuclease</keyword>
<comment type="caution">
    <text evidence="9">The sequence shown here is derived from an EMBL/GenBank/DDBJ whole genome shotgun (WGS) entry which is preliminary data.</text>
</comment>
<dbReference type="InterPro" id="IPR000477">
    <property type="entry name" value="RT_dom"/>
</dbReference>
<feature type="domain" description="Integrase catalytic" evidence="8">
    <location>
        <begin position="700"/>
        <end position="874"/>
    </location>
</feature>
<dbReference type="FunFam" id="3.30.70.270:FF:000020">
    <property type="entry name" value="Transposon Tf2-6 polyprotein-like Protein"/>
    <property type="match status" value="1"/>
</dbReference>
<dbReference type="InterPro" id="IPR041373">
    <property type="entry name" value="RT_RNaseH"/>
</dbReference>
<dbReference type="InterPro" id="IPR012337">
    <property type="entry name" value="RNaseH-like_sf"/>
</dbReference>
<feature type="region of interest" description="Disordered" evidence="7">
    <location>
        <begin position="499"/>
        <end position="553"/>
    </location>
</feature>
<organism evidence="9 10">
    <name type="scientific">Phytophthora fragariaefolia</name>
    <dbReference type="NCBI Taxonomy" id="1490495"/>
    <lineage>
        <taxon>Eukaryota</taxon>
        <taxon>Sar</taxon>
        <taxon>Stramenopiles</taxon>
        <taxon>Oomycota</taxon>
        <taxon>Peronosporomycetes</taxon>
        <taxon>Peronosporales</taxon>
        <taxon>Peronosporaceae</taxon>
        <taxon>Phytophthora</taxon>
    </lineage>
</organism>
<sequence length="1023" mass="114062">MSTLPQPGEERCAVVRLAKTVKLPTNTRSIVRVKVDAADGTTGVFLPKWGGKRHLMVASTVDTVRNGMVQIAVLNVEGRREKLPAGEASGKGITTEADIDILSVNGELERTRVAEWVATLRKEDAAPLQEEEKLDIGEMETADRDLVLALLRQYAEVVEKKERCLPLSKTGVLGVAEEDKAKTAFTTHRGLFQFRRMPFGLCNALSTFQRLMDCVLCELTWVCCLVYLDDIVIFTRGSVARHVVELAVVLERFAKAGLSLKATKCSFATTSMAYLGHDLTPAGIKPTDRLVKAVTDFPKPQDEAAVRRFVALAGYYRRFMPDFGSRMAPLTKLLRKLIEWVWAEPQEEAFAWAKAWLSKKPVLIYPDYRLPLKLTTDASKTGLGAVLETNLLLASKVNSPLVAKYNISVLGCLAVVWVVRLFRPHLYGRKFTTVTGHVALKWLMTAKELAGRLHRWVLTLQEYDFDILYRTGKENHVADALPRGPTAVAGAAAELDVTTDDNCPMGTADNHDRSSETREVATLRRAAAVRSGNGTGSQEPEPPQSQPPQPPPTIRVDMVEITDAIAKQSCDGTDITNAFVVRRLESAEMGAVQFTDADIRREQAKSVMVQMMKQKGSYHGRQVVVDIDGLVNIEGQDVEKRVVLPAVYWELAFKEAHDSIWSGHPRGPQTLARSQRMYWWPHMKGAVRGWVSACQDCGSRKAKPQIVVPPLRSVRTGDVCDRWAIDVAGPLPVTEHGNRYVIAAVEYTTRYVVAVAVPEHTAKSIARFLMHKAILIYVPMREIMMGGAREFGSEIITELLELMQTKQATPVPYRPKLLGLVERFHHTRKDIVRLYVSDEQDDCDDFLPCMLCAYNGAQHAMHGFQPNELMMGRKLRTAAELLRRNNLKRPHRSLDEYHEVLTQDLQTARDLAATALQKEQARQAMYYNQRNVRQYAAFRPGQLMLESGRELVTHCSFLISYYYPTNLLSQMAKDIALDLREEAVAAADVGPDDDGNILESSREAQIDGLATTATQNGTTGEIG</sequence>
<dbReference type="PANTHER" id="PTHR37984:SF5">
    <property type="entry name" value="PROTEIN NYNRIN-LIKE"/>
    <property type="match status" value="1"/>
</dbReference>
<keyword evidence="4" id="KW-0255">Endonuclease</keyword>
<name>A0A9W6XD23_9STRA</name>
<dbReference type="Pfam" id="PF00078">
    <property type="entry name" value="RVT_1"/>
    <property type="match status" value="1"/>
</dbReference>
<dbReference type="InterPro" id="IPR001584">
    <property type="entry name" value="Integrase_cat-core"/>
</dbReference>
<dbReference type="CDD" id="cd01647">
    <property type="entry name" value="RT_LTR"/>
    <property type="match status" value="1"/>
</dbReference>
<evidence type="ECO:0000256" key="7">
    <source>
        <dbReference type="SAM" id="MobiDB-lite"/>
    </source>
</evidence>
<keyword evidence="5" id="KW-0378">Hydrolase</keyword>
<dbReference type="GO" id="GO:0016787">
    <property type="term" value="F:hydrolase activity"/>
    <property type="evidence" value="ECO:0007669"/>
    <property type="project" value="UniProtKB-KW"/>
</dbReference>
<dbReference type="Pfam" id="PF17917">
    <property type="entry name" value="RT_RNaseH"/>
    <property type="match status" value="1"/>
</dbReference>
<dbReference type="GO" id="GO:0004519">
    <property type="term" value="F:endonuclease activity"/>
    <property type="evidence" value="ECO:0007669"/>
    <property type="project" value="UniProtKB-KW"/>
</dbReference>
<dbReference type="SUPFAM" id="SSF56672">
    <property type="entry name" value="DNA/RNA polymerases"/>
    <property type="match status" value="1"/>
</dbReference>
<evidence type="ECO:0000256" key="3">
    <source>
        <dbReference type="ARBA" id="ARBA00022722"/>
    </source>
</evidence>
<evidence type="ECO:0000256" key="4">
    <source>
        <dbReference type="ARBA" id="ARBA00022759"/>
    </source>
</evidence>
<dbReference type="PROSITE" id="PS50994">
    <property type="entry name" value="INTEGRASE"/>
    <property type="match status" value="1"/>
</dbReference>
<dbReference type="PANTHER" id="PTHR37984">
    <property type="entry name" value="PROTEIN CBG26694"/>
    <property type="match status" value="1"/>
</dbReference>
<evidence type="ECO:0000256" key="6">
    <source>
        <dbReference type="ARBA" id="ARBA00022918"/>
    </source>
</evidence>
<dbReference type="GO" id="GO:0015074">
    <property type="term" value="P:DNA integration"/>
    <property type="evidence" value="ECO:0007669"/>
    <property type="project" value="InterPro"/>
</dbReference>
<evidence type="ECO:0000256" key="1">
    <source>
        <dbReference type="ARBA" id="ARBA00022679"/>
    </source>
</evidence>
<evidence type="ECO:0000259" key="8">
    <source>
        <dbReference type="PROSITE" id="PS50994"/>
    </source>
</evidence>
<dbReference type="Pfam" id="PF17921">
    <property type="entry name" value="Integrase_H2C2"/>
    <property type="match status" value="1"/>
</dbReference>
<feature type="compositionally biased region" description="Basic and acidic residues" evidence="7">
    <location>
        <begin position="509"/>
        <end position="522"/>
    </location>
</feature>
<evidence type="ECO:0000313" key="9">
    <source>
        <dbReference type="EMBL" id="GMF36060.1"/>
    </source>
</evidence>
<dbReference type="Gene3D" id="1.10.340.70">
    <property type="match status" value="1"/>
</dbReference>
<keyword evidence="6" id="KW-0695">RNA-directed DNA polymerase</keyword>
<proteinExistence type="predicted"/>
<reference evidence="9" key="1">
    <citation type="submission" date="2023-04" db="EMBL/GenBank/DDBJ databases">
        <title>Phytophthora fragariaefolia NBRC 109709.</title>
        <authorList>
            <person name="Ichikawa N."/>
            <person name="Sato H."/>
            <person name="Tonouchi N."/>
        </authorList>
    </citation>
    <scope>NUCLEOTIDE SEQUENCE</scope>
    <source>
        <strain evidence="9">NBRC 109709</strain>
    </source>
</reference>
<evidence type="ECO:0000256" key="5">
    <source>
        <dbReference type="ARBA" id="ARBA00022801"/>
    </source>
</evidence>
<evidence type="ECO:0000313" key="10">
    <source>
        <dbReference type="Proteomes" id="UP001165121"/>
    </source>
</evidence>
<dbReference type="OrthoDB" id="8905589at2759"/>
<protein>
    <submittedName>
        <fullName evidence="9">Unnamed protein product</fullName>
    </submittedName>
</protein>
<dbReference type="GO" id="GO:0003676">
    <property type="term" value="F:nucleic acid binding"/>
    <property type="evidence" value="ECO:0007669"/>
    <property type="project" value="InterPro"/>
</dbReference>
<evidence type="ECO:0000256" key="2">
    <source>
        <dbReference type="ARBA" id="ARBA00022695"/>
    </source>
</evidence>
<dbReference type="GO" id="GO:0003964">
    <property type="term" value="F:RNA-directed DNA polymerase activity"/>
    <property type="evidence" value="ECO:0007669"/>
    <property type="project" value="UniProtKB-KW"/>
</dbReference>
<dbReference type="SUPFAM" id="SSF53098">
    <property type="entry name" value="Ribonuclease H-like"/>
    <property type="match status" value="1"/>
</dbReference>
<keyword evidence="2" id="KW-0548">Nucleotidyltransferase</keyword>
<dbReference type="AlphaFoldDB" id="A0A9W6XD23"/>
<accession>A0A9W6XD23</accession>
<dbReference type="Gene3D" id="3.10.10.10">
    <property type="entry name" value="HIV Type 1 Reverse Transcriptase, subunit A, domain 1"/>
    <property type="match status" value="1"/>
</dbReference>
<dbReference type="InterPro" id="IPR050951">
    <property type="entry name" value="Retrovirus_Pol_polyprotein"/>
</dbReference>
<dbReference type="Gene3D" id="3.30.70.270">
    <property type="match status" value="2"/>
</dbReference>
<dbReference type="InterPro" id="IPR041588">
    <property type="entry name" value="Integrase_H2C2"/>
</dbReference>
<dbReference type="Proteomes" id="UP001165121">
    <property type="component" value="Unassembled WGS sequence"/>
</dbReference>
<dbReference type="InterPro" id="IPR043502">
    <property type="entry name" value="DNA/RNA_pol_sf"/>
</dbReference>
<dbReference type="CDD" id="cd09274">
    <property type="entry name" value="RNase_HI_RT_Ty3"/>
    <property type="match status" value="1"/>
</dbReference>
<keyword evidence="10" id="KW-1185">Reference proteome</keyword>
<keyword evidence="1" id="KW-0808">Transferase</keyword>
<dbReference type="EMBL" id="BSXT01000908">
    <property type="protein sequence ID" value="GMF36060.1"/>
    <property type="molecule type" value="Genomic_DNA"/>
</dbReference>
<gene>
    <name evidence="9" type="ORF">Pfra01_000972700</name>
</gene>